<dbReference type="GO" id="GO:0016787">
    <property type="term" value="F:hydrolase activity"/>
    <property type="evidence" value="ECO:0007669"/>
    <property type="project" value="UniProtKB-KW"/>
</dbReference>
<evidence type="ECO:0000313" key="5">
    <source>
        <dbReference type="EMBL" id="GAF86789.1"/>
    </source>
</evidence>
<organism evidence="5">
    <name type="scientific">marine sediment metagenome</name>
    <dbReference type="NCBI Taxonomy" id="412755"/>
    <lineage>
        <taxon>unclassified sequences</taxon>
        <taxon>metagenomes</taxon>
        <taxon>ecological metagenomes</taxon>
    </lineage>
</organism>
<dbReference type="Gene3D" id="3.40.50.300">
    <property type="entry name" value="P-loop containing nucleotide triphosphate hydrolases"/>
    <property type="match status" value="1"/>
</dbReference>
<evidence type="ECO:0008006" key="6">
    <source>
        <dbReference type="Google" id="ProtNLM"/>
    </source>
</evidence>
<dbReference type="Pfam" id="PF03308">
    <property type="entry name" value="MeaB"/>
    <property type="match status" value="1"/>
</dbReference>
<dbReference type="GO" id="GO:0005525">
    <property type="term" value="F:GTP binding"/>
    <property type="evidence" value="ECO:0007669"/>
    <property type="project" value="UniProtKB-KW"/>
</dbReference>
<dbReference type="PANTHER" id="PTHR43087">
    <property type="entry name" value="LYSINE/ARGININE/ORNITHINE TRANSPORT SYSTEM KINASE"/>
    <property type="match status" value="1"/>
</dbReference>
<evidence type="ECO:0000256" key="1">
    <source>
        <dbReference type="ARBA" id="ARBA00022741"/>
    </source>
</evidence>
<sequence length="278" mass="30080">GTITPEEAQVLQAEGVARIFGPADGRELGLEGMIRSIVDECRRVPLPGLGDAVERLDASDPVAVTRTISFFEQRAGEGGAEVEALRQKLASRRQRAPAPVVGFTGTGGAGKSSVVDELVRRFRLDSPQLRVGLLLVDPSRRRTGGALLGDRIRMNALEGPGIFARSLATRQAHLALSRAVADAVRVMQAAEFDLVFVETAGIGQSDSEIIDLVDVSLYVMTPDYGAPSQLEKIDMLELADLVVLNKSDRHGARDALRDVRKQWKRNQADFDSADEDLP</sequence>
<dbReference type="InterPro" id="IPR027417">
    <property type="entry name" value="P-loop_NTPase"/>
</dbReference>
<protein>
    <recommendedName>
        <fullName evidence="6">AAA+ ATPase domain-containing protein</fullName>
    </recommendedName>
</protein>
<feature type="non-terminal residue" evidence="5">
    <location>
        <position position="278"/>
    </location>
</feature>
<dbReference type="EMBL" id="BARS01017693">
    <property type="protein sequence ID" value="GAF86789.1"/>
    <property type="molecule type" value="Genomic_DNA"/>
</dbReference>
<keyword evidence="3" id="KW-0342">GTP-binding</keyword>
<proteinExistence type="predicted"/>
<keyword evidence="1" id="KW-0547">Nucleotide-binding</keyword>
<feature type="non-terminal residue" evidence="5">
    <location>
        <position position="1"/>
    </location>
</feature>
<dbReference type="AlphaFoldDB" id="X0T0K7"/>
<evidence type="ECO:0000256" key="2">
    <source>
        <dbReference type="ARBA" id="ARBA00022801"/>
    </source>
</evidence>
<accession>X0T0K7</accession>
<dbReference type="PANTHER" id="PTHR43087:SF1">
    <property type="entry name" value="LAO_AO TRANSPORT SYSTEM ATPASE"/>
    <property type="match status" value="1"/>
</dbReference>
<dbReference type="Gene3D" id="3.40.50.280">
    <property type="entry name" value="Cobalamin-binding domain"/>
    <property type="match status" value="1"/>
</dbReference>
<gene>
    <name evidence="5" type="ORF">S01H1_28902</name>
</gene>
<dbReference type="InterPro" id="IPR052040">
    <property type="entry name" value="GTPase/Isobutyryl-CoA_mutase"/>
</dbReference>
<keyword evidence="4" id="KW-0143">Chaperone</keyword>
<evidence type="ECO:0000256" key="3">
    <source>
        <dbReference type="ARBA" id="ARBA00023134"/>
    </source>
</evidence>
<comment type="caution">
    <text evidence="5">The sequence shown here is derived from an EMBL/GenBank/DDBJ whole genome shotgun (WGS) entry which is preliminary data.</text>
</comment>
<name>X0T0K7_9ZZZZ</name>
<reference evidence="5" key="1">
    <citation type="journal article" date="2014" name="Front. Microbiol.">
        <title>High frequency of phylogenetically diverse reductive dehalogenase-homologous genes in deep subseafloor sedimentary metagenomes.</title>
        <authorList>
            <person name="Kawai M."/>
            <person name="Futagami T."/>
            <person name="Toyoda A."/>
            <person name="Takaki Y."/>
            <person name="Nishi S."/>
            <person name="Hori S."/>
            <person name="Arai W."/>
            <person name="Tsubouchi T."/>
            <person name="Morono Y."/>
            <person name="Uchiyama I."/>
            <person name="Ito T."/>
            <person name="Fujiyama A."/>
            <person name="Inagaki F."/>
            <person name="Takami H."/>
        </authorList>
    </citation>
    <scope>NUCLEOTIDE SEQUENCE</scope>
    <source>
        <strain evidence="5">Expedition CK06-06</strain>
    </source>
</reference>
<evidence type="ECO:0000256" key="4">
    <source>
        <dbReference type="ARBA" id="ARBA00023186"/>
    </source>
</evidence>
<dbReference type="SUPFAM" id="SSF52540">
    <property type="entry name" value="P-loop containing nucleoside triphosphate hydrolases"/>
    <property type="match status" value="1"/>
</dbReference>
<keyword evidence="2" id="KW-0378">Hydrolase</keyword>